<dbReference type="RefSeq" id="WP_169682718.1">
    <property type="nucleotide sequence ID" value="NZ_JABBNU010000008.1"/>
</dbReference>
<dbReference type="EMBL" id="JABBNU010000008">
    <property type="protein sequence ID" value="NMM49526.1"/>
    <property type="molecule type" value="Genomic_DNA"/>
</dbReference>
<protein>
    <submittedName>
        <fullName evidence="2">CHAD domain-containing protein</fullName>
    </submittedName>
</protein>
<dbReference type="InterPro" id="IPR007899">
    <property type="entry name" value="CHAD_dom"/>
</dbReference>
<dbReference type="Gene3D" id="1.40.20.10">
    <property type="entry name" value="CHAD domain"/>
    <property type="match status" value="1"/>
</dbReference>
<feature type="domain" description="CHAD" evidence="1">
    <location>
        <begin position="36"/>
        <end position="230"/>
    </location>
</feature>
<accession>A0A848J135</accession>
<dbReference type="Pfam" id="PF05235">
    <property type="entry name" value="CHAD"/>
    <property type="match status" value="1"/>
</dbReference>
<sequence>MEIDFDLSVAIKKYLVSNISLSIDLIDDDKVDLEIKVHKIRTNIKKIRGSLRLIREYLPEYKKLNIEFRDMARRLADYRDATSAIEALDRLTEYHSSQLYKTTFKKIKASLIKHQETLQYRNNINLILTEIKDQLIKSLEKAKDFDFQKSFKSIKKGLSKVYEKGQKIEKQINIEPSPSLLHEWRKQVKYHAGHLQIIFPLWPELFSAFINEYYRLSNYLGEDRDLYLLKKSIENNPDSISSESESELINALIDFNNSKLQSSALTLGRKLYSISTNEYIKFLGSGFKQTL</sequence>
<evidence type="ECO:0000313" key="2">
    <source>
        <dbReference type="EMBL" id="NMM49526.1"/>
    </source>
</evidence>
<name>A0A848J135_9BACT</name>
<evidence type="ECO:0000313" key="3">
    <source>
        <dbReference type="Proteomes" id="UP000559010"/>
    </source>
</evidence>
<dbReference type="PANTHER" id="PTHR39339:SF1">
    <property type="entry name" value="CHAD DOMAIN-CONTAINING PROTEIN"/>
    <property type="match status" value="1"/>
</dbReference>
<proteinExistence type="predicted"/>
<dbReference type="PANTHER" id="PTHR39339">
    <property type="entry name" value="SLR1444 PROTEIN"/>
    <property type="match status" value="1"/>
</dbReference>
<dbReference type="Proteomes" id="UP000559010">
    <property type="component" value="Unassembled WGS sequence"/>
</dbReference>
<comment type="caution">
    <text evidence="2">The sequence shown here is derived from an EMBL/GenBank/DDBJ whole genome shotgun (WGS) entry which is preliminary data.</text>
</comment>
<gene>
    <name evidence="2" type="ORF">HH304_14045</name>
</gene>
<dbReference type="InterPro" id="IPR038186">
    <property type="entry name" value="CHAD_dom_sf"/>
</dbReference>
<reference evidence="2 3" key="1">
    <citation type="submission" date="2020-04" db="EMBL/GenBank/DDBJ databases">
        <title>Flammeovirgaceae bacterium KN852 isolated from deep sea.</title>
        <authorList>
            <person name="Zhang D.-C."/>
        </authorList>
    </citation>
    <scope>NUCLEOTIDE SEQUENCE [LARGE SCALE GENOMIC DNA]</scope>
    <source>
        <strain evidence="2 3">KN852</strain>
    </source>
</reference>
<organism evidence="2 3">
    <name type="scientific">Marinigracilibium pacificum</name>
    <dbReference type="NCBI Taxonomy" id="2729599"/>
    <lineage>
        <taxon>Bacteria</taxon>
        <taxon>Pseudomonadati</taxon>
        <taxon>Bacteroidota</taxon>
        <taxon>Cytophagia</taxon>
        <taxon>Cytophagales</taxon>
        <taxon>Flammeovirgaceae</taxon>
        <taxon>Marinigracilibium</taxon>
    </lineage>
</organism>
<dbReference type="AlphaFoldDB" id="A0A848J135"/>
<keyword evidence="3" id="KW-1185">Reference proteome</keyword>
<evidence type="ECO:0000259" key="1">
    <source>
        <dbReference type="Pfam" id="PF05235"/>
    </source>
</evidence>